<gene>
    <name evidence="1" type="ORF">H4Q32_030822</name>
</gene>
<evidence type="ECO:0000313" key="2">
    <source>
        <dbReference type="Proteomes" id="UP000830375"/>
    </source>
</evidence>
<name>A0ABQ8L8E2_LABRO</name>
<reference evidence="1 2" key="1">
    <citation type="submission" date="2022-01" db="EMBL/GenBank/DDBJ databases">
        <title>A high-quality chromosome-level genome assembly of rohu carp, Labeo rohita.</title>
        <authorList>
            <person name="Arick M.A. II"/>
            <person name="Hsu C.-Y."/>
            <person name="Magbanua Z."/>
            <person name="Pechanova O."/>
            <person name="Grover C."/>
            <person name="Miller E."/>
            <person name="Thrash A."/>
            <person name="Ezzel L."/>
            <person name="Alam S."/>
            <person name="Benzie J."/>
            <person name="Hamilton M."/>
            <person name="Karsi A."/>
            <person name="Lawrence M.L."/>
            <person name="Peterson D.G."/>
        </authorList>
    </citation>
    <scope>NUCLEOTIDE SEQUENCE [LARGE SCALE GENOMIC DNA]</scope>
    <source>
        <strain evidence="2">BAU-BD-2019</strain>
        <tissue evidence="1">Blood</tissue>
    </source>
</reference>
<proteinExistence type="predicted"/>
<evidence type="ECO:0000313" key="1">
    <source>
        <dbReference type="EMBL" id="KAI2647005.1"/>
    </source>
</evidence>
<keyword evidence="2" id="KW-1185">Reference proteome</keyword>
<sequence length="281" mass="30846">MIKITRCCLRALHMWRKPWLLSQGPVLGTPCRRLMLTADASLTGWGVIMSGRSARGLWGSRHFTGHLNCLEMLAMSQENPDSYGPGILRAGPSGEERGPLHSTVPISPLCPWEISLPTLPVLQGAAVSSEPTPQSLPPGNVAELGGEAYQCRVLPSGLALSPPHFHQVCGCCSGSSETPGHLHTELYQRLLIPSSPKSRERRPVTHCEAVSTTAGSDGSCHPRPREWMLHPEMVKQIWRVFGQAQVDIFVTQKKSQCPLWFSLTHSVPLGLDAMVQTWLQR</sequence>
<comment type="caution">
    <text evidence="1">The sequence shown here is derived from an EMBL/GenBank/DDBJ whole genome shotgun (WGS) entry which is preliminary data.</text>
</comment>
<dbReference type="EMBL" id="JACTAM010000664">
    <property type="protein sequence ID" value="KAI2647005.1"/>
    <property type="molecule type" value="Genomic_DNA"/>
</dbReference>
<accession>A0ABQ8L8E2</accession>
<organism evidence="1 2">
    <name type="scientific">Labeo rohita</name>
    <name type="common">Indian major carp</name>
    <name type="synonym">Cyprinus rohita</name>
    <dbReference type="NCBI Taxonomy" id="84645"/>
    <lineage>
        <taxon>Eukaryota</taxon>
        <taxon>Metazoa</taxon>
        <taxon>Chordata</taxon>
        <taxon>Craniata</taxon>
        <taxon>Vertebrata</taxon>
        <taxon>Euteleostomi</taxon>
        <taxon>Actinopterygii</taxon>
        <taxon>Neopterygii</taxon>
        <taxon>Teleostei</taxon>
        <taxon>Ostariophysi</taxon>
        <taxon>Cypriniformes</taxon>
        <taxon>Cyprinidae</taxon>
        <taxon>Labeoninae</taxon>
        <taxon>Labeonini</taxon>
        <taxon>Labeo</taxon>
    </lineage>
</organism>
<protein>
    <submittedName>
        <fullName evidence="1">Uncharacterized protein</fullName>
    </submittedName>
</protein>
<dbReference type="Proteomes" id="UP000830375">
    <property type="component" value="Unassembled WGS sequence"/>
</dbReference>